<dbReference type="InterPro" id="IPR001633">
    <property type="entry name" value="EAL_dom"/>
</dbReference>
<evidence type="ECO:0000313" key="1">
    <source>
        <dbReference type="EMBL" id="EAI8858260.1"/>
    </source>
</evidence>
<dbReference type="PANTHER" id="PTHR33121">
    <property type="entry name" value="CYCLIC DI-GMP PHOSPHODIESTERASE PDEF"/>
    <property type="match status" value="1"/>
</dbReference>
<dbReference type="SUPFAM" id="SSF141868">
    <property type="entry name" value="EAL domain-like"/>
    <property type="match status" value="1"/>
</dbReference>
<dbReference type="RefSeq" id="WP_011731671.1">
    <property type="nucleotide sequence ID" value="NZ_AACCWR020000028.1"/>
</dbReference>
<accession>A0A5L4LFL4</accession>
<dbReference type="CDD" id="cd01948">
    <property type="entry name" value="EAL"/>
    <property type="match status" value="1"/>
</dbReference>
<dbReference type="GeneID" id="61063847"/>
<sequence length="460" mass="54677">MLYSQQKERSNRFALALRIATPFIIILFIWGYAFVNLKNYKIYEIILFALLTFIYVYYTFYMIYNGFNISLIDQSTGSFTRDKIIKIINKSIKNGEKKYIIMISIKNLNEIANKYGLGSVDKVSKQFLEKLHSFLEKNSIRKVPIGKYIDGCFILLIDSKFSKFNNLLKSFELSILRDNIDNIELNLAYNNIRSDYDLNLNVTLSTLFYMILDRQNELKINESKYEKMIFEALRDKNFIFKFQTIKSNKNSDDMTYVMQRLKLPNSNISKIKFSQVINRIGYEIFYDKEVLRLFFSRISKDIKGKIFIEISPVSLRNYFFKAELFKMIKKYNINAKNLVFEFFEDKFYDEISNFNNIINEYKKFGFSFALSHFGGKNSSFEYLKYLNIDYIIYDIEFSKNLHKDRFKMLFNSVNSASKALDIKTIIRFISSNELYEIAKNSEVDYIQGFYIEKPKLNLKD</sequence>
<dbReference type="PROSITE" id="PS50883">
    <property type="entry name" value="EAL"/>
    <property type="match status" value="1"/>
</dbReference>
<reference evidence="1 2" key="1">
    <citation type="submission" date="2018-06" db="EMBL/GenBank/DDBJ databases">
        <authorList>
            <consortium name="PulseNet: The National Subtyping Network for Foodborne Disease Surveillance"/>
            <person name="Tarr C.L."/>
            <person name="Trees E."/>
            <person name="Katz L.S."/>
            <person name="Carleton-Romer H.A."/>
            <person name="Stroika S."/>
            <person name="Kucerova Z."/>
            <person name="Roache K.F."/>
            <person name="Sabol A.L."/>
            <person name="Besser J."/>
            <person name="Gerner-Smidt P."/>
        </authorList>
    </citation>
    <scope>NUCLEOTIDE SEQUENCE [LARGE SCALE GENOMIC DNA]</scope>
    <source>
        <strain evidence="1 2">PNUSAC001503</strain>
    </source>
</reference>
<dbReference type="GO" id="GO:0071111">
    <property type="term" value="F:cyclic-guanylate-specific phosphodiesterase activity"/>
    <property type="evidence" value="ECO:0007669"/>
    <property type="project" value="InterPro"/>
</dbReference>
<dbReference type="Proteomes" id="UP000535509">
    <property type="component" value="Unassembled WGS sequence"/>
</dbReference>
<dbReference type="InterPro" id="IPR035919">
    <property type="entry name" value="EAL_sf"/>
</dbReference>
<comment type="caution">
    <text evidence="1">The sequence shown here is derived from an EMBL/GenBank/DDBJ whole genome shotgun (WGS) entry which is preliminary data.</text>
</comment>
<dbReference type="SMART" id="SM00052">
    <property type="entry name" value="EAL"/>
    <property type="match status" value="1"/>
</dbReference>
<dbReference type="InterPro" id="IPR050706">
    <property type="entry name" value="Cyclic-di-GMP_PDE-like"/>
</dbReference>
<dbReference type="EMBL" id="AABTCC010000001">
    <property type="protein sequence ID" value="EAI8858260.1"/>
    <property type="molecule type" value="Genomic_DNA"/>
</dbReference>
<proteinExistence type="predicted"/>
<keyword evidence="2" id="KW-1185">Reference proteome</keyword>
<protein>
    <submittedName>
        <fullName evidence="1">EAL domain-containing protein</fullName>
    </submittedName>
</protein>
<organism evidence="1 2">
    <name type="scientific">Campylobacter fetus</name>
    <dbReference type="NCBI Taxonomy" id="196"/>
    <lineage>
        <taxon>Bacteria</taxon>
        <taxon>Pseudomonadati</taxon>
        <taxon>Campylobacterota</taxon>
        <taxon>Epsilonproteobacteria</taxon>
        <taxon>Campylobacterales</taxon>
        <taxon>Campylobacteraceae</taxon>
        <taxon>Campylobacter</taxon>
    </lineage>
</organism>
<dbReference type="Pfam" id="PF00563">
    <property type="entry name" value="EAL"/>
    <property type="match status" value="1"/>
</dbReference>
<dbReference type="AlphaFoldDB" id="A0A5L4LFL4"/>
<gene>
    <name evidence="1" type="ORF">CX802_00155</name>
</gene>
<dbReference type="PANTHER" id="PTHR33121:SF70">
    <property type="entry name" value="SIGNALING PROTEIN YKOW"/>
    <property type="match status" value="1"/>
</dbReference>
<evidence type="ECO:0000313" key="2">
    <source>
        <dbReference type="Proteomes" id="UP000535509"/>
    </source>
</evidence>
<name>A0A5L4LFL4_CAMFE</name>
<dbReference type="OMA" id="VYYTVYL"/>
<dbReference type="Gene3D" id="3.20.20.450">
    <property type="entry name" value="EAL domain"/>
    <property type="match status" value="1"/>
</dbReference>